<dbReference type="Proteomes" id="UP001175271">
    <property type="component" value="Unassembled WGS sequence"/>
</dbReference>
<sequence length="297" mass="33375">MEEWLGRLDAFLAANSDRLIALVTSGGTRVPLEKNTVRFIDNFSMGTRGSASTEYLLEKGYAVIFFHRDESLKPFCRKFPHLFERLTVTEDGNVIVTGCEELAGTLLKKKEAADRLLFLPFVDLHQYLHDLEQICHRLNPLGPRVLIYLAAAVSDFYISHEKMVTQPFPTPLDDTFQPTHKIQSAEGDLQLTLTIVPKTLHRLVNSVVPRAFVVSFKLETDDSILIRKAKGAIDNYGHQLVIGNILATRKHRVVFVTPSTVTPLELTASQIASGVEIEELIVGNLQDRHQDFLKIEA</sequence>
<organism evidence="1 2">
    <name type="scientific">Steinernema hermaphroditum</name>
    <dbReference type="NCBI Taxonomy" id="289476"/>
    <lineage>
        <taxon>Eukaryota</taxon>
        <taxon>Metazoa</taxon>
        <taxon>Ecdysozoa</taxon>
        <taxon>Nematoda</taxon>
        <taxon>Chromadorea</taxon>
        <taxon>Rhabditida</taxon>
        <taxon>Tylenchina</taxon>
        <taxon>Panagrolaimomorpha</taxon>
        <taxon>Strongyloidoidea</taxon>
        <taxon>Steinernematidae</taxon>
        <taxon>Steinernema</taxon>
    </lineage>
</organism>
<dbReference type="SUPFAM" id="SSF102645">
    <property type="entry name" value="CoaB-like"/>
    <property type="match status" value="1"/>
</dbReference>
<dbReference type="Gene3D" id="3.40.50.10300">
    <property type="entry name" value="CoaB-like"/>
    <property type="match status" value="1"/>
</dbReference>
<reference evidence="1" key="1">
    <citation type="submission" date="2023-06" db="EMBL/GenBank/DDBJ databases">
        <title>Genomic analysis of the entomopathogenic nematode Steinernema hermaphroditum.</title>
        <authorList>
            <person name="Schwarz E.M."/>
            <person name="Heppert J.K."/>
            <person name="Baniya A."/>
            <person name="Schwartz H.T."/>
            <person name="Tan C.-H."/>
            <person name="Antoshechkin I."/>
            <person name="Sternberg P.W."/>
            <person name="Goodrich-Blair H."/>
            <person name="Dillman A.R."/>
        </authorList>
    </citation>
    <scope>NUCLEOTIDE SEQUENCE</scope>
    <source>
        <strain evidence="1">PS9179</strain>
        <tissue evidence="1">Whole animal</tissue>
    </source>
</reference>
<comment type="caution">
    <text evidence="1">The sequence shown here is derived from an EMBL/GenBank/DDBJ whole genome shotgun (WGS) entry which is preliminary data.</text>
</comment>
<gene>
    <name evidence="1" type="ORF">QR680_012653</name>
</gene>
<dbReference type="AlphaFoldDB" id="A0AA39I2Q3"/>
<accession>A0AA39I2Q3</accession>
<evidence type="ECO:0008006" key="3">
    <source>
        <dbReference type="Google" id="ProtNLM"/>
    </source>
</evidence>
<evidence type="ECO:0000313" key="1">
    <source>
        <dbReference type="EMBL" id="KAK0416736.1"/>
    </source>
</evidence>
<evidence type="ECO:0000313" key="2">
    <source>
        <dbReference type="Proteomes" id="UP001175271"/>
    </source>
</evidence>
<proteinExistence type="predicted"/>
<dbReference type="EMBL" id="JAUCMV010000002">
    <property type="protein sequence ID" value="KAK0416736.1"/>
    <property type="molecule type" value="Genomic_DNA"/>
</dbReference>
<name>A0AA39I2Q3_9BILA</name>
<dbReference type="PANTHER" id="PTHR12290">
    <property type="entry name" value="CORNICHON-RELATED"/>
    <property type="match status" value="1"/>
</dbReference>
<dbReference type="InterPro" id="IPR035929">
    <property type="entry name" value="CoaB-like_sf"/>
</dbReference>
<keyword evidence="2" id="KW-1185">Reference proteome</keyword>
<protein>
    <recommendedName>
        <fullName evidence="3">DNA/pantothenate metabolism flavoprotein C-terminal domain-containing protein</fullName>
    </recommendedName>
</protein>